<dbReference type="EMBL" id="JACIGM010000007">
    <property type="protein sequence ID" value="MBB4275730.1"/>
    <property type="molecule type" value="Genomic_DNA"/>
</dbReference>
<dbReference type="Proteomes" id="UP000533641">
    <property type="component" value="Unassembled WGS sequence"/>
</dbReference>
<dbReference type="PROSITE" id="PS50110">
    <property type="entry name" value="RESPONSE_REGULATORY"/>
    <property type="match status" value="1"/>
</dbReference>
<evidence type="ECO:0000256" key="2">
    <source>
        <dbReference type="ARBA" id="ARBA00023012"/>
    </source>
</evidence>
<dbReference type="SMART" id="SM00448">
    <property type="entry name" value="REC"/>
    <property type="match status" value="1"/>
</dbReference>
<feature type="domain" description="HTH luxR-type" evidence="7">
    <location>
        <begin position="159"/>
        <end position="224"/>
    </location>
</feature>
<evidence type="ECO:0000256" key="6">
    <source>
        <dbReference type="PROSITE-ProRule" id="PRU00169"/>
    </source>
</evidence>
<dbReference type="PANTHER" id="PTHR44688:SF16">
    <property type="entry name" value="DNA-BINDING TRANSCRIPTIONAL ACTIVATOR DEVR_DOSR"/>
    <property type="match status" value="1"/>
</dbReference>
<dbReference type="PROSITE" id="PS50043">
    <property type="entry name" value="HTH_LUXR_2"/>
    <property type="match status" value="1"/>
</dbReference>
<dbReference type="Gene3D" id="1.10.10.10">
    <property type="entry name" value="Winged helix-like DNA-binding domain superfamily/Winged helix DNA-binding domain"/>
    <property type="match status" value="1"/>
</dbReference>
<dbReference type="SMART" id="SM00421">
    <property type="entry name" value="HTH_LUXR"/>
    <property type="match status" value="1"/>
</dbReference>
<dbReference type="CDD" id="cd17537">
    <property type="entry name" value="REC_FixJ"/>
    <property type="match status" value="1"/>
</dbReference>
<proteinExistence type="predicted"/>
<evidence type="ECO:0000313" key="10">
    <source>
        <dbReference type="Proteomes" id="UP000533641"/>
    </source>
</evidence>
<dbReference type="CDD" id="cd06170">
    <property type="entry name" value="LuxR_C_like"/>
    <property type="match status" value="1"/>
</dbReference>
<name>A0A7W6RPW2_9HYPH</name>
<dbReference type="SUPFAM" id="SSF52172">
    <property type="entry name" value="CheY-like"/>
    <property type="match status" value="1"/>
</dbReference>
<dbReference type="FunFam" id="3.40.50.2300:FF:000018">
    <property type="entry name" value="DNA-binding transcriptional regulator NtrC"/>
    <property type="match status" value="1"/>
</dbReference>
<dbReference type="InterPro" id="IPR000792">
    <property type="entry name" value="Tscrpt_reg_LuxR_C"/>
</dbReference>
<evidence type="ECO:0000259" key="8">
    <source>
        <dbReference type="PROSITE" id="PS50110"/>
    </source>
</evidence>
<dbReference type="GO" id="GO:0000160">
    <property type="term" value="P:phosphorelay signal transduction system"/>
    <property type="evidence" value="ECO:0007669"/>
    <property type="project" value="UniProtKB-KW"/>
</dbReference>
<dbReference type="Pfam" id="PF00196">
    <property type="entry name" value="GerE"/>
    <property type="match status" value="1"/>
</dbReference>
<dbReference type="PRINTS" id="PR00038">
    <property type="entry name" value="HTHLUXR"/>
</dbReference>
<reference evidence="9 10" key="1">
    <citation type="submission" date="2020-08" db="EMBL/GenBank/DDBJ databases">
        <title>Genomic Encyclopedia of Type Strains, Phase IV (KMG-V): Genome sequencing to study the core and pangenomes of soil and plant-associated prokaryotes.</title>
        <authorList>
            <person name="Whitman W."/>
        </authorList>
    </citation>
    <scope>NUCLEOTIDE SEQUENCE [LARGE SCALE GENOMIC DNA]</scope>
    <source>
        <strain evidence="9 10">SEMIA 402</strain>
    </source>
</reference>
<keyword evidence="3" id="KW-0805">Transcription regulation</keyword>
<dbReference type="InterPro" id="IPR036388">
    <property type="entry name" value="WH-like_DNA-bd_sf"/>
</dbReference>
<dbReference type="SUPFAM" id="SSF46894">
    <property type="entry name" value="C-terminal effector domain of the bipartite response regulators"/>
    <property type="match status" value="1"/>
</dbReference>
<feature type="domain" description="Response regulatory" evidence="8">
    <location>
        <begin position="29"/>
        <end position="143"/>
    </location>
</feature>
<accession>A0A7W6RPW2</accession>
<sequence>MPQQRVQTPRVGKSRLPLRCADMTEVPATAIVIDDDPAIREALGSLLRSVGFDVKLLASVDDFLKSGRPNGPTCLVLDVRLPGQSGLEFQRELLRRNIQLPIVFITGHGDIPMSVQAMKGGAIEFLTKPFREQDLLDAVHVGLARDRVWLENEKALATVRARFDSLTPREREVMAMVVIGRLNKQIAADLGVSEITVKVHRSQVMQKMHAKSLPELALMADKLKLEPGKPQGS</sequence>
<dbReference type="GO" id="GO:0003677">
    <property type="term" value="F:DNA binding"/>
    <property type="evidence" value="ECO:0007669"/>
    <property type="project" value="UniProtKB-KW"/>
</dbReference>
<evidence type="ECO:0000256" key="1">
    <source>
        <dbReference type="ARBA" id="ARBA00022553"/>
    </source>
</evidence>
<feature type="modified residue" description="4-aspartylphosphate" evidence="6">
    <location>
        <position position="78"/>
    </location>
</feature>
<evidence type="ECO:0000313" key="9">
    <source>
        <dbReference type="EMBL" id="MBB4275730.1"/>
    </source>
</evidence>
<evidence type="ECO:0000256" key="4">
    <source>
        <dbReference type="ARBA" id="ARBA00023125"/>
    </source>
</evidence>
<evidence type="ECO:0000256" key="3">
    <source>
        <dbReference type="ARBA" id="ARBA00023015"/>
    </source>
</evidence>
<evidence type="ECO:0000259" key="7">
    <source>
        <dbReference type="PROSITE" id="PS50043"/>
    </source>
</evidence>
<keyword evidence="1 6" id="KW-0597">Phosphoprotein</keyword>
<comment type="caution">
    <text evidence="9">The sequence shown here is derived from an EMBL/GenBank/DDBJ whole genome shotgun (WGS) entry which is preliminary data.</text>
</comment>
<keyword evidence="5" id="KW-0804">Transcription</keyword>
<dbReference type="Pfam" id="PF00072">
    <property type="entry name" value="Response_reg"/>
    <property type="match status" value="1"/>
</dbReference>
<keyword evidence="2" id="KW-0902">Two-component regulatory system</keyword>
<dbReference type="Gene3D" id="3.40.50.2300">
    <property type="match status" value="1"/>
</dbReference>
<dbReference type="InterPro" id="IPR011006">
    <property type="entry name" value="CheY-like_superfamily"/>
</dbReference>
<organism evidence="9 10">
    <name type="scientific">Rhizobium mongolense</name>
    <dbReference type="NCBI Taxonomy" id="57676"/>
    <lineage>
        <taxon>Bacteria</taxon>
        <taxon>Pseudomonadati</taxon>
        <taxon>Pseudomonadota</taxon>
        <taxon>Alphaproteobacteria</taxon>
        <taxon>Hyphomicrobiales</taxon>
        <taxon>Rhizobiaceae</taxon>
        <taxon>Rhizobium/Agrobacterium group</taxon>
        <taxon>Rhizobium</taxon>
    </lineage>
</organism>
<keyword evidence="4" id="KW-0238">DNA-binding</keyword>
<dbReference type="AlphaFoldDB" id="A0A7W6RPW2"/>
<dbReference type="GO" id="GO:0006355">
    <property type="term" value="P:regulation of DNA-templated transcription"/>
    <property type="evidence" value="ECO:0007669"/>
    <property type="project" value="InterPro"/>
</dbReference>
<protein>
    <submittedName>
        <fullName evidence="9">FixJ family two-component response regulator</fullName>
    </submittedName>
</protein>
<dbReference type="PANTHER" id="PTHR44688">
    <property type="entry name" value="DNA-BINDING TRANSCRIPTIONAL ACTIVATOR DEVR_DOSR"/>
    <property type="match status" value="1"/>
</dbReference>
<evidence type="ECO:0000256" key="5">
    <source>
        <dbReference type="ARBA" id="ARBA00023163"/>
    </source>
</evidence>
<gene>
    <name evidence="9" type="ORF">GGE12_003521</name>
</gene>
<dbReference type="InterPro" id="IPR016032">
    <property type="entry name" value="Sig_transdc_resp-reg_C-effctor"/>
</dbReference>
<dbReference type="InterPro" id="IPR001789">
    <property type="entry name" value="Sig_transdc_resp-reg_receiver"/>
</dbReference>